<feature type="transmembrane region" description="Helical" evidence="5">
    <location>
        <begin position="64"/>
        <end position="83"/>
    </location>
</feature>
<dbReference type="PROSITE" id="PS00216">
    <property type="entry name" value="SUGAR_TRANSPORT_1"/>
    <property type="match status" value="1"/>
</dbReference>
<proteinExistence type="predicted"/>
<dbReference type="Proteomes" id="UP000236649">
    <property type="component" value="Chromosome 5"/>
</dbReference>
<feature type="transmembrane region" description="Helical" evidence="5">
    <location>
        <begin position="29"/>
        <end position="52"/>
    </location>
</feature>
<evidence type="ECO:0000256" key="5">
    <source>
        <dbReference type="SAM" id="Phobius"/>
    </source>
</evidence>
<feature type="transmembrane region" description="Helical" evidence="5">
    <location>
        <begin position="327"/>
        <end position="346"/>
    </location>
</feature>
<feature type="transmembrane region" description="Helical" evidence="5">
    <location>
        <begin position="178"/>
        <end position="203"/>
    </location>
</feature>
<dbReference type="EMBL" id="CP026109">
    <property type="protein sequence ID" value="AUT76288.1"/>
    <property type="molecule type" value="Genomic_DNA"/>
</dbReference>
<dbReference type="PANTHER" id="PTHR23508">
    <property type="entry name" value="CARBOXYLIC ACID TRANSPORTER PROTEIN HOMOLOG"/>
    <property type="match status" value="1"/>
</dbReference>
<dbReference type="PROSITE" id="PS00217">
    <property type="entry name" value="SUGAR_TRANSPORT_2"/>
    <property type="match status" value="1"/>
</dbReference>
<evidence type="ECO:0000256" key="2">
    <source>
        <dbReference type="ARBA" id="ARBA00022692"/>
    </source>
</evidence>
<feature type="transmembrane region" description="Helical" evidence="5">
    <location>
        <begin position="153"/>
        <end position="172"/>
    </location>
</feature>
<accession>A0AAN1JLI5</accession>
<protein>
    <submittedName>
        <fullName evidence="7">MFS transporter</fullName>
    </submittedName>
</protein>
<dbReference type="AlphaFoldDB" id="A0AAN1JLI5"/>
<gene>
    <name evidence="7" type="ORF">C2L64_49385</name>
</gene>
<dbReference type="InterPro" id="IPR020846">
    <property type="entry name" value="MFS_dom"/>
</dbReference>
<dbReference type="GO" id="GO:0046943">
    <property type="term" value="F:carboxylic acid transmembrane transporter activity"/>
    <property type="evidence" value="ECO:0007669"/>
    <property type="project" value="TreeGrafter"/>
</dbReference>
<organism evidence="7 8">
    <name type="scientific">Paraburkholderia hospita</name>
    <dbReference type="NCBI Taxonomy" id="169430"/>
    <lineage>
        <taxon>Bacteria</taxon>
        <taxon>Pseudomonadati</taxon>
        <taxon>Pseudomonadota</taxon>
        <taxon>Betaproteobacteria</taxon>
        <taxon>Burkholderiales</taxon>
        <taxon>Burkholderiaceae</taxon>
        <taxon>Paraburkholderia</taxon>
    </lineage>
</organism>
<evidence type="ECO:0000259" key="6">
    <source>
        <dbReference type="PROSITE" id="PS50850"/>
    </source>
</evidence>
<evidence type="ECO:0000313" key="8">
    <source>
        <dbReference type="Proteomes" id="UP000236649"/>
    </source>
</evidence>
<evidence type="ECO:0000256" key="4">
    <source>
        <dbReference type="ARBA" id="ARBA00023136"/>
    </source>
</evidence>
<keyword evidence="3 5" id="KW-1133">Transmembrane helix</keyword>
<dbReference type="PANTHER" id="PTHR23508:SF10">
    <property type="entry name" value="CARBOXYLIC ACID TRANSPORTER PROTEIN HOMOLOG"/>
    <property type="match status" value="1"/>
</dbReference>
<evidence type="ECO:0000256" key="1">
    <source>
        <dbReference type="ARBA" id="ARBA00004141"/>
    </source>
</evidence>
<dbReference type="Gene3D" id="1.20.1250.20">
    <property type="entry name" value="MFS general substrate transporter like domains"/>
    <property type="match status" value="1"/>
</dbReference>
<name>A0AAN1JLI5_9BURK</name>
<keyword evidence="4 5" id="KW-0472">Membrane</keyword>
<feature type="transmembrane region" description="Helical" evidence="5">
    <location>
        <begin position="95"/>
        <end position="113"/>
    </location>
</feature>
<feature type="transmembrane region" description="Helical" evidence="5">
    <location>
        <begin position="352"/>
        <end position="378"/>
    </location>
</feature>
<dbReference type="Pfam" id="PF07690">
    <property type="entry name" value="MFS_1"/>
    <property type="match status" value="1"/>
</dbReference>
<feature type="domain" description="Major facilitator superfamily (MFS) profile" evidence="6">
    <location>
        <begin position="29"/>
        <end position="441"/>
    </location>
</feature>
<feature type="transmembrane region" description="Helical" evidence="5">
    <location>
        <begin position="292"/>
        <end position="315"/>
    </location>
</feature>
<dbReference type="InterPro" id="IPR036259">
    <property type="entry name" value="MFS_trans_sf"/>
</dbReference>
<dbReference type="SUPFAM" id="SSF103473">
    <property type="entry name" value="MFS general substrate transporter"/>
    <property type="match status" value="1"/>
</dbReference>
<feature type="transmembrane region" description="Helical" evidence="5">
    <location>
        <begin position="390"/>
        <end position="412"/>
    </location>
</feature>
<evidence type="ECO:0000256" key="3">
    <source>
        <dbReference type="ARBA" id="ARBA00022989"/>
    </source>
</evidence>
<feature type="transmembrane region" description="Helical" evidence="5">
    <location>
        <begin position="418"/>
        <end position="436"/>
    </location>
</feature>
<dbReference type="PROSITE" id="PS50850">
    <property type="entry name" value="MFS"/>
    <property type="match status" value="1"/>
</dbReference>
<dbReference type="InterPro" id="IPR005829">
    <property type="entry name" value="Sugar_transporter_CS"/>
</dbReference>
<evidence type="ECO:0000313" key="7">
    <source>
        <dbReference type="EMBL" id="AUT76288.1"/>
    </source>
</evidence>
<reference evidence="7 8" key="1">
    <citation type="submission" date="2018-01" db="EMBL/GenBank/DDBJ databases">
        <title>Species boundaries and ecological features among Paraburkholderia terrae DSMZ17804T, P. hospita DSMZ17164T and P. caribensis DSMZ13236T.</title>
        <authorList>
            <person name="Pratama A.A."/>
        </authorList>
    </citation>
    <scope>NUCLEOTIDE SEQUENCE [LARGE SCALE GENOMIC DNA]</scope>
    <source>
        <strain evidence="7 8">DSM 17164</strain>
    </source>
</reference>
<dbReference type="KEGG" id="phs:C2L64_49385"/>
<dbReference type="InterPro" id="IPR011701">
    <property type="entry name" value="MFS"/>
</dbReference>
<keyword evidence="2 5" id="KW-0812">Transmembrane</keyword>
<dbReference type="GO" id="GO:0005886">
    <property type="term" value="C:plasma membrane"/>
    <property type="evidence" value="ECO:0007669"/>
    <property type="project" value="TreeGrafter"/>
</dbReference>
<dbReference type="CDD" id="cd17365">
    <property type="entry name" value="MFS_PcaK_like"/>
    <property type="match status" value="1"/>
</dbReference>
<feature type="transmembrane region" description="Helical" evidence="5">
    <location>
        <begin position="119"/>
        <end position="141"/>
    </location>
</feature>
<sequence>MEASMEPDTTPDVQGFIDQSRIGLRQLRLIALCIAIMLVEGYDTTVIGYIAPLLRQQWHLQPQNLGPLFGMGLFGLGIGSLALGPIADKIGRKTLLLLSVGLFGVASLASAFAESLHVLIILRFITGLGLGGAMPNAYTLAAEYSPARSRASLVAPIGCGMAAGGAIGGVFAGNAMQAYGWSIMLTIGGVLPILLVPLLLMWLPESARFQIARGVSEDKVRKTLRQMYPDIQFDKVRLTHVKVPRSAFPVKYLFRGALARDTVLLWMTGFSTLLIVYFLGNWLPLLVHDSGAAFGAGTHMIAFYLFGSTVGALALGMMMDRYRPQMVICLTMVVASACMASLASVLHTSLLAYPALFLIGMGTGGTMTGINILATMIYPTPARATGVSWALAFGRVGSILGATVVGALLAAGWSIPNLFAGAAGVLLLAALCAAFMRNTEKTGQRSDAVASNQLATAIADPKP</sequence>
<feature type="transmembrane region" description="Helical" evidence="5">
    <location>
        <begin position="263"/>
        <end position="280"/>
    </location>
</feature>
<comment type="subcellular location">
    <subcellularLocation>
        <location evidence="1">Membrane</location>
        <topology evidence="1">Multi-pass membrane protein</topology>
    </subcellularLocation>
</comment>